<evidence type="ECO:0000313" key="3">
    <source>
        <dbReference type="Proteomes" id="UP001206925"/>
    </source>
</evidence>
<keyword evidence="1" id="KW-0812">Transmembrane</keyword>
<gene>
    <name evidence="2" type="ORF">M8C21_024731</name>
</gene>
<feature type="transmembrane region" description="Helical" evidence="1">
    <location>
        <begin position="68"/>
        <end position="87"/>
    </location>
</feature>
<sequence length="153" mass="17142">MEPINPSHVYTTLMMAAPVVIKTCFQAVEANTHNKISLTLAFGVWIMNHFVSRWVFPPRGHLEDKTWRALVFYLTATIPYYLSFAMLIPASYGWIGCPFVITIVIGGLVGSTSMATCYKVYLSSSSQVPQGDLEYGGRRKETRLLYLKSHISG</sequence>
<feature type="transmembrane region" description="Helical" evidence="1">
    <location>
        <begin position="93"/>
        <end position="118"/>
    </location>
</feature>
<feature type="transmembrane region" description="Helical" evidence="1">
    <location>
        <begin position="36"/>
        <end position="56"/>
    </location>
</feature>
<dbReference type="EMBL" id="JAMZMK010005301">
    <property type="protein sequence ID" value="KAI7753718.1"/>
    <property type="molecule type" value="Genomic_DNA"/>
</dbReference>
<comment type="caution">
    <text evidence="2">The sequence shown here is derived from an EMBL/GenBank/DDBJ whole genome shotgun (WGS) entry which is preliminary data.</text>
</comment>
<keyword evidence="3" id="KW-1185">Reference proteome</keyword>
<evidence type="ECO:0000256" key="1">
    <source>
        <dbReference type="SAM" id="Phobius"/>
    </source>
</evidence>
<dbReference type="AlphaFoldDB" id="A0AAD5GVY1"/>
<organism evidence="2 3">
    <name type="scientific">Ambrosia artemisiifolia</name>
    <name type="common">Common ragweed</name>
    <dbReference type="NCBI Taxonomy" id="4212"/>
    <lineage>
        <taxon>Eukaryota</taxon>
        <taxon>Viridiplantae</taxon>
        <taxon>Streptophyta</taxon>
        <taxon>Embryophyta</taxon>
        <taxon>Tracheophyta</taxon>
        <taxon>Spermatophyta</taxon>
        <taxon>Magnoliopsida</taxon>
        <taxon>eudicotyledons</taxon>
        <taxon>Gunneridae</taxon>
        <taxon>Pentapetalae</taxon>
        <taxon>asterids</taxon>
        <taxon>campanulids</taxon>
        <taxon>Asterales</taxon>
        <taxon>Asteraceae</taxon>
        <taxon>Asteroideae</taxon>
        <taxon>Heliantheae alliance</taxon>
        <taxon>Heliantheae</taxon>
        <taxon>Ambrosia</taxon>
    </lineage>
</organism>
<protein>
    <submittedName>
        <fullName evidence="2">Uncharacterized protein</fullName>
    </submittedName>
</protein>
<reference evidence="2" key="1">
    <citation type="submission" date="2022-06" db="EMBL/GenBank/DDBJ databases">
        <title>Uncovering the hologenomic basis of an extraordinary plant invasion.</title>
        <authorList>
            <person name="Bieker V.C."/>
            <person name="Martin M.D."/>
            <person name="Gilbert T."/>
            <person name="Hodgins K."/>
            <person name="Battlay P."/>
            <person name="Petersen B."/>
            <person name="Wilson J."/>
        </authorList>
    </citation>
    <scope>NUCLEOTIDE SEQUENCE</scope>
    <source>
        <strain evidence="2">AA19_3_7</strain>
        <tissue evidence="2">Leaf</tissue>
    </source>
</reference>
<name>A0AAD5GVY1_AMBAR</name>
<evidence type="ECO:0000313" key="2">
    <source>
        <dbReference type="EMBL" id="KAI7753718.1"/>
    </source>
</evidence>
<dbReference type="Proteomes" id="UP001206925">
    <property type="component" value="Unassembled WGS sequence"/>
</dbReference>
<accession>A0AAD5GVY1</accession>
<keyword evidence="1" id="KW-0472">Membrane</keyword>
<keyword evidence="1" id="KW-1133">Transmembrane helix</keyword>
<proteinExistence type="predicted"/>